<feature type="region of interest" description="Disordered" evidence="1">
    <location>
        <begin position="8"/>
        <end position="42"/>
    </location>
</feature>
<evidence type="ECO:0000256" key="1">
    <source>
        <dbReference type="SAM" id="MobiDB-lite"/>
    </source>
</evidence>
<gene>
    <name evidence="2" type="ORF">CK203_032321</name>
</gene>
<evidence type="ECO:0000313" key="3">
    <source>
        <dbReference type="Proteomes" id="UP000288805"/>
    </source>
</evidence>
<dbReference type="Proteomes" id="UP000288805">
    <property type="component" value="Unassembled WGS sequence"/>
</dbReference>
<comment type="caution">
    <text evidence="2">The sequence shown here is derived from an EMBL/GenBank/DDBJ whole genome shotgun (WGS) entry which is preliminary data.</text>
</comment>
<evidence type="ECO:0000313" key="2">
    <source>
        <dbReference type="EMBL" id="RVW96917.1"/>
    </source>
</evidence>
<reference evidence="2 3" key="1">
    <citation type="journal article" date="2018" name="PLoS Genet.">
        <title>Population sequencing reveals clonal diversity and ancestral inbreeding in the grapevine cultivar Chardonnay.</title>
        <authorList>
            <person name="Roach M.J."/>
            <person name="Johnson D.L."/>
            <person name="Bohlmann J."/>
            <person name="van Vuuren H.J."/>
            <person name="Jones S.J."/>
            <person name="Pretorius I.S."/>
            <person name="Schmidt S.A."/>
            <person name="Borneman A.R."/>
        </authorList>
    </citation>
    <scope>NUCLEOTIDE SEQUENCE [LARGE SCALE GENOMIC DNA]</scope>
    <source>
        <strain evidence="3">cv. Chardonnay</strain>
        <tissue evidence="2">Leaf</tissue>
    </source>
</reference>
<sequence>MKYVWIEESPNTASDCGVAPPEKGDGLRSRRGTTRKGSDGRTKEVGRLVGVRRSWRRRHVAGKGFAHPHTPAREMQPPAEKLHMAGAWMIFWCRCLHKSWRSPPGAPSGMWRRLFVSWVHPFLSLLLLGGKTTPFLWMKPWGHWFDGRIRAGPLWELESRKKGKSSSLGKQKVLAFRGLNLVDKQKVVKALIKSLRVNLVCLLETKVEHMSEMRFLVCMDRFVTPIRTYEHSKALKQDLKVWNKEVIEYVFSNKKVALAQIGFWDAKERDLGLSLEDIEARRRVVEDFNKWASMEETSWRQKWLKEGDKNSRFFHKMANA</sequence>
<organism evidence="2 3">
    <name type="scientific">Vitis vinifera</name>
    <name type="common">Grape</name>
    <dbReference type="NCBI Taxonomy" id="29760"/>
    <lineage>
        <taxon>Eukaryota</taxon>
        <taxon>Viridiplantae</taxon>
        <taxon>Streptophyta</taxon>
        <taxon>Embryophyta</taxon>
        <taxon>Tracheophyta</taxon>
        <taxon>Spermatophyta</taxon>
        <taxon>Magnoliopsida</taxon>
        <taxon>eudicotyledons</taxon>
        <taxon>Gunneridae</taxon>
        <taxon>Pentapetalae</taxon>
        <taxon>rosids</taxon>
        <taxon>Vitales</taxon>
        <taxon>Vitaceae</taxon>
        <taxon>Viteae</taxon>
        <taxon>Vitis</taxon>
    </lineage>
</organism>
<name>A0A438IJM9_VITVI</name>
<protein>
    <submittedName>
        <fullName evidence="2">Uncharacterized protein</fullName>
    </submittedName>
</protein>
<proteinExistence type="predicted"/>
<dbReference type="EMBL" id="QGNW01000104">
    <property type="protein sequence ID" value="RVW96917.1"/>
    <property type="molecule type" value="Genomic_DNA"/>
</dbReference>
<dbReference type="AlphaFoldDB" id="A0A438IJM9"/>
<accession>A0A438IJM9</accession>